<name>A0ABS6TDN3_9ENTE</name>
<protein>
    <submittedName>
        <fullName evidence="1">Uncharacterized protein</fullName>
    </submittedName>
</protein>
<proteinExistence type="predicted"/>
<accession>A0ABS6TDN3</accession>
<gene>
    <name evidence="1" type="ORF">KUA55_10110</name>
</gene>
<dbReference type="Proteomes" id="UP000774130">
    <property type="component" value="Unassembled WGS sequence"/>
</dbReference>
<dbReference type="EMBL" id="JAHUZB010000003">
    <property type="protein sequence ID" value="MBV7391036.1"/>
    <property type="molecule type" value="Genomic_DNA"/>
</dbReference>
<evidence type="ECO:0000313" key="1">
    <source>
        <dbReference type="EMBL" id="MBV7391036.1"/>
    </source>
</evidence>
<sequence>MDKFTGLLTKIRLLKDKPLLVRFTLKSDDKSINCITAKEILGQRILMLPDDKYTAEVVGLFNVKEQLVIRQLIVLNPDNLIKMIDLW</sequence>
<organism evidence="1 2">
    <name type="scientific">Enterococcus alishanensis</name>
    <dbReference type="NCBI Taxonomy" id="1303817"/>
    <lineage>
        <taxon>Bacteria</taxon>
        <taxon>Bacillati</taxon>
        <taxon>Bacillota</taxon>
        <taxon>Bacilli</taxon>
        <taxon>Lactobacillales</taxon>
        <taxon>Enterococcaceae</taxon>
        <taxon>Enterococcus</taxon>
    </lineage>
</organism>
<reference evidence="1 2" key="1">
    <citation type="submission" date="2021-06" db="EMBL/GenBank/DDBJ databases">
        <title>Enterococcus alishanensis sp. nov., a novel lactic acid bacterium isolated from fresh coffee beans.</title>
        <authorList>
            <person name="Chen Y.-S."/>
        </authorList>
    </citation>
    <scope>NUCLEOTIDE SEQUENCE [LARGE SCALE GENOMIC DNA]</scope>
    <source>
        <strain evidence="1 2">ALS3</strain>
    </source>
</reference>
<keyword evidence="2" id="KW-1185">Reference proteome</keyword>
<evidence type="ECO:0000313" key="2">
    <source>
        <dbReference type="Proteomes" id="UP000774130"/>
    </source>
</evidence>
<comment type="caution">
    <text evidence="1">The sequence shown here is derived from an EMBL/GenBank/DDBJ whole genome shotgun (WGS) entry which is preliminary data.</text>
</comment>